<evidence type="ECO:0000256" key="3">
    <source>
        <dbReference type="SAM" id="SignalP"/>
    </source>
</evidence>
<keyword evidence="1" id="KW-0378">Hydrolase</keyword>
<proteinExistence type="predicted"/>
<feature type="transmembrane region" description="Helical" evidence="2">
    <location>
        <begin position="1024"/>
        <end position="1046"/>
    </location>
</feature>
<dbReference type="InterPro" id="IPR042301">
    <property type="entry name" value="GH115_sf"/>
</dbReference>
<keyword evidence="2" id="KW-0812">Transmembrane</keyword>
<dbReference type="Pfam" id="PF17829">
    <property type="entry name" value="GH115_C"/>
    <property type="match status" value="1"/>
</dbReference>
<gene>
    <name evidence="5" type="ORF">OOU_Y34scaffold00927g11</name>
</gene>
<dbReference type="AlphaFoldDB" id="A0AA97NNQ0"/>
<sequence length="1047" mass="116629">MASLGRCLILVAAVLVTRASALGQQAIVDFTSSANSLQIAGGPISAGQIRVSPNEYWGVIRAANDLAVDFGRVTGTNYTLSNRETGASPATYGYDPINNKNNTEFSTTGKTEFSGPSYSDPNPGSTVIIVGTIGRSNIIDNLVSSNKVDVSEIEGKWEAFVSQVVAEPIPGVARALVIAGSDPRGTIYGIYDVSEQIGVSPWYFWADVPTKTHKDIFALPEKKVQNSPTVKYRGFFINDEQPDLTNWVSSRWPDTPYGPGYEHRFYALVFEVLLRNRANYLWPAVWGTMFPVDDPANQPLADAYEVVMGTSHTEPLMRAQNEFGKFYKGPWAYNLNNETIDDYFRYGVQRAKPYARNSLWTVGMRGTGDTAISGLGTDRIVTMLQTLVENQARIMEDGLGVNRTEIPQAWCLYKEVQSYIFEGLRVPDEVTLLWADDNWGNVRRFPLKNETSRHGGAGVYYHFDYVGDPRNYKWVNTIQLSKTAEQAQEIPISHFFDMAYDAKKWTVDATHSWAKDWVKREFGAEHADQIAEIMMTYGMYAARRKFELVEPNTFSVLHYHEADAVLEQWAVLHEQAQAVYVQLDEAYRPAFFQMVLHPIIGGEILYKIQISGAKNQLYAGQKRNSANEVIKSMLALSDDDANLTKRWNQMLDGKWEHMMDQTHLGYDGYWQQPMRNTLPDVRYVQTAWSSLAGQLGIGVEGSNATVPGDDKYHENTSNNLRVPPMDPYGPITRYFDLFSRGVDVCEWNASPWQPWVKLSAYNGRVGGQDDIRVFIQIDWDAVPSNVTSTVVNINITTPCRSKDRYGYGLPMVQVPINKRSVSGNYSQGFVEADGVVSIEGEHYQRVVNASQPSNTSLSYHTFKNYGRTMSGVGLWPLDTDKVTVEEAPALEYDLYLFSNHSTANVTVLISPTHNYLGDRTPLAYAVADAVWGRQGNFTTSRFSVPRPGAHKLRIWALMPSVVVQKVIIDMGGVRPSYLGPPESFLLGRDKMGEYNQTSFLNAPGAVGGAGNGNLTRIGMAKEGGAARVGVGAAGLWLLVGWFAVFLM</sequence>
<dbReference type="GO" id="GO:0016787">
    <property type="term" value="F:hydrolase activity"/>
    <property type="evidence" value="ECO:0007669"/>
    <property type="project" value="UniProtKB-KW"/>
</dbReference>
<keyword evidence="3" id="KW-0732">Signal</keyword>
<dbReference type="InterPro" id="IPR041437">
    <property type="entry name" value="GH115_C"/>
</dbReference>
<dbReference type="EMBL" id="JH793293">
    <property type="protein sequence ID" value="ELQ33522.1"/>
    <property type="molecule type" value="Genomic_DNA"/>
</dbReference>
<organism evidence="5">
    <name type="scientific">Pyricularia oryzae (strain Y34)</name>
    <name type="common">Rice blast fungus</name>
    <name type="synonym">Magnaporthe oryzae</name>
    <dbReference type="NCBI Taxonomy" id="1143189"/>
    <lineage>
        <taxon>Eukaryota</taxon>
        <taxon>Fungi</taxon>
        <taxon>Dikarya</taxon>
        <taxon>Ascomycota</taxon>
        <taxon>Pezizomycotina</taxon>
        <taxon>Sordariomycetes</taxon>
        <taxon>Sordariomycetidae</taxon>
        <taxon>Magnaporthales</taxon>
        <taxon>Pyriculariaceae</taxon>
        <taxon>Pyricularia</taxon>
    </lineage>
</organism>
<dbReference type="Gene3D" id="3.30.379.10">
    <property type="entry name" value="Chitobiase/beta-hexosaminidase domain 2-like"/>
    <property type="match status" value="1"/>
</dbReference>
<feature type="chain" id="PRO_5041676839" description="Gylcosyl hydrolase 115 C-terminal domain-containing protein" evidence="3">
    <location>
        <begin position="22"/>
        <end position="1047"/>
    </location>
</feature>
<evidence type="ECO:0000259" key="4">
    <source>
        <dbReference type="Pfam" id="PF17829"/>
    </source>
</evidence>
<keyword evidence="2" id="KW-0472">Membrane</keyword>
<dbReference type="Gene3D" id="3.20.20.520">
    <property type="entry name" value="Glycosyl hydrolase family 115"/>
    <property type="match status" value="1"/>
</dbReference>
<feature type="domain" description="Gylcosyl hydrolase 115 C-terminal" evidence="4">
    <location>
        <begin position="828"/>
        <end position="927"/>
    </location>
</feature>
<dbReference type="SUPFAM" id="SSF55545">
    <property type="entry name" value="beta-N-acetylhexosaminidase-like domain"/>
    <property type="match status" value="1"/>
</dbReference>
<dbReference type="Proteomes" id="UP000011086">
    <property type="component" value="Unassembled WGS sequence"/>
</dbReference>
<reference evidence="5" key="1">
    <citation type="journal article" date="2012" name="PLoS Genet.">
        <title>Comparative analysis of the genomes of two field isolates of the rice blast fungus Magnaporthe oryzae.</title>
        <authorList>
            <person name="Xue M."/>
            <person name="Yang J."/>
            <person name="Li Z."/>
            <person name="Hu S."/>
            <person name="Yao N."/>
            <person name="Dean R.A."/>
            <person name="Zhao W."/>
            <person name="Shen M."/>
            <person name="Zhang H."/>
            <person name="Li C."/>
            <person name="Liu L."/>
            <person name="Cao L."/>
            <person name="Xu X."/>
            <person name="Xing Y."/>
            <person name="Hsiang T."/>
            <person name="Zhang Z."/>
            <person name="Xu J.R."/>
            <person name="Peng Y.L."/>
        </authorList>
    </citation>
    <scope>NUCLEOTIDE SEQUENCE</scope>
    <source>
        <strain evidence="5">Y34</strain>
    </source>
</reference>
<dbReference type="PANTHER" id="PTHR37842">
    <property type="match status" value="1"/>
</dbReference>
<evidence type="ECO:0000256" key="1">
    <source>
        <dbReference type="ARBA" id="ARBA00022801"/>
    </source>
</evidence>
<dbReference type="InterPro" id="IPR029018">
    <property type="entry name" value="Hex-like_dom2"/>
</dbReference>
<dbReference type="Pfam" id="PF15979">
    <property type="entry name" value="Glyco_hydro_115"/>
    <property type="match status" value="2"/>
</dbReference>
<evidence type="ECO:0000313" key="5">
    <source>
        <dbReference type="EMBL" id="ELQ33522.1"/>
    </source>
</evidence>
<accession>A0AA97NNQ0</accession>
<dbReference type="PANTHER" id="PTHR37842:SF2">
    <property type="entry name" value="GYLCOSYL HYDROLASE 115 C-TERMINAL DOMAIN-CONTAINING PROTEIN"/>
    <property type="match status" value="1"/>
</dbReference>
<protein>
    <recommendedName>
        <fullName evidence="4">Gylcosyl hydrolase 115 C-terminal domain-containing protein</fullName>
    </recommendedName>
</protein>
<name>A0AA97NNQ0_PYRO3</name>
<feature type="signal peptide" evidence="3">
    <location>
        <begin position="1"/>
        <end position="21"/>
    </location>
</feature>
<evidence type="ECO:0000256" key="2">
    <source>
        <dbReference type="SAM" id="Phobius"/>
    </source>
</evidence>
<dbReference type="Gene3D" id="1.20.58.2150">
    <property type="match status" value="1"/>
</dbReference>
<dbReference type="InterPro" id="IPR031924">
    <property type="entry name" value="GH115"/>
</dbReference>
<dbReference type="Gene3D" id="2.60.120.1620">
    <property type="match status" value="2"/>
</dbReference>
<keyword evidence="2" id="KW-1133">Transmembrane helix</keyword>